<keyword evidence="2 8" id="KW-0963">Cytoplasm</keyword>
<protein>
    <recommendedName>
        <fullName evidence="8">GTPase Obg</fullName>
        <ecNumber evidence="8">3.6.5.-</ecNumber>
    </recommendedName>
    <alternativeName>
        <fullName evidence="8">GTP-binding protein Obg</fullName>
    </alternativeName>
</protein>
<dbReference type="PROSITE" id="PS51883">
    <property type="entry name" value="OBG"/>
    <property type="match status" value="1"/>
</dbReference>
<dbReference type="EMBL" id="CP063849">
    <property type="protein sequence ID" value="QOY86601.1"/>
    <property type="molecule type" value="Genomic_DNA"/>
</dbReference>
<dbReference type="Gene3D" id="3.40.50.300">
    <property type="entry name" value="P-loop containing nucleotide triphosphate hydrolases"/>
    <property type="match status" value="1"/>
</dbReference>
<feature type="binding site" evidence="8">
    <location>
        <begin position="212"/>
        <end position="215"/>
    </location>
    <ligand>
        <name>GTP</name>
        <dbReference type="ChEBI" id="CHEBI:37565"/>
    </ligand>
</feature>
<dbReference type="Pfam" id="PF01018">
    <property type="entry name" value="GTP1_OBG"/>
    <property type="match status" value="1"/>
</dbReference>
<dbReference type="PROSITE" id="PS00905">
    <property type="entry name" value="GTP1_OBG"/>
    <property type="match status" value="1"/>
</dbReference>
<feature type="domain" description="OBG-type G" evidence="10">
    <location>
        <begin position="159"/>
        <end position="330"/>
    </location>
</feature>
<comment type="cofactor">
    <cofactor evidence="8">
        <name>Mg(2+)</name>
        <dbReference type="ChEBI" id="CHEBI:18420"/>
    </cofactor>
</comment>
<dbReference type="GO" id="GO:0000287">
    <property type="term" value="F:magnesium ion binding"/>
    <property type="evidence" value="ECO:0007669"/>
    <property type="project" value="InterPro"/>
</dbReference>
<feature type="compositionally biased region" description="Basic and acidic residues" evidence="9">
    <location>
        <begin position="61"/>
        <end position="74"/>
    </location>
</feature>
<dbReference type="InterPro" id="IPR045086">
    <property type="entry name" value="OBG_GTPase"/>
</dbReference>
<comment type="subunit">
    <text evidence="8">Monomer.</text>
</comment>
<evidence type="ECO:0000256" key="2">
    <source>
        <dbReference type="ARBA" id="ARBA00022490"/>
    </source>
</evidence>
<dbReference type="PRINTS" id="PR00326">
    <property type="entry name" value="GTP1OBG"/>
</dbReference>
<keyword evidence="7 8" id="KW-0342">GTP-binding</keyword>
<evidence type="ECO:0000256" key="9">
    <source>
        <dbReference type="SAM" id="MobiDB-lite"/>
    </source>
</evidence>
<evidence type="ECO:0000256" key="5">
    <source>
        <dbReference type="ARBA" id="ARBA00022801"/>
    </source>
</evidence>
<evidence type="ECO:0000313" key="12">
    <source>
        <dbReference type="EMBL" id="QOY86601.1"/>
    </source>
</evidence>
<gene>
    <name evidence="12" type="primary">obgE</name>
    <name evidence="8" type="synonym">obg</name>
    <name evidence="12" type="ORF">IRI77_27980</name>
</gene>
<feature type="binding site" evidence="8">
    <location>
        <begin position="311"/>
        <end position="313"/>
    </location>
    <ligand>
        <name>GTP</name>
        <dbReference type="ChEBI" id="CHEBI:37565"/>
    </ligand>
</feature>
<feature type="compositionally biased region" description="Pro residues" evidence="9">
    <location>
        <begin position="337"/>
        <end position="347"/>
    </location>
</feature>
<dbReference type="NCBIfam" id="NF008954">
    <property type="entry name" value="PRK12296.1"/>
    <property type="match status" value="1"/>
</dbReference>
<dbReference type="NCBIfam" id="TIGR02729">
    <property type="entry name" value="Obg_CgtA"/>
    <property type="match status" value="1"/>
</dbReference>
<evidence type="ECO:0000256" key="8">
    <source>
        <dbReference type="HAMAP-Rule" id="MF_01454"/>
    </source>
</evidence>
<keyword evidence="13" id="KW-1185">Reference proteome</keyword>
<dbReference type="PIRSF" id="PIRSF002401">
    <property type="entry name" value="GTP_bd_Obg/CgtA"/>
    <property type="match status" value="1"/>
</dbReference>
<feature type="binding site" evidence="8">
    <location>
        <begin position="190"/>
        <end position="194"/>
    </location>
    <ligand>
        <name>GTP</name>
        <dbReference type="ChEBI" id="CHEBI:37565"/>
    </ligand>
</feature>
<dbReference type="EC" id="3.6.5.-" evidence="8"/>
<keyword evidence="3 8" id="KW-0479">Metal-binding</keyword>
<dbReference type="SUPFAM" id="SSF82051">
    <property type="entry name" value="Obg GTP-binding protein N-terminal domain"/>
    <property type="match status" value="1"/>
</dbReference>
<evidence type="ECO:0000256" key="1">
    <source>
        <dbReference type="ARBA" id="ARBA00007699"/>
    </source>
</evidence>
<reference evidence="12 13" key="1">
    <citation type="submission" date="2020-10" db="EMBL/GenBank/DDBJ databases">
        <title>Complete genome sequence of Paludibaculum fermentans P105T, a facultatively anaerobic acidobacterium capable of dissimilatory Fe(III) reduction.</title>
        <authorList>
            <person name="Dedysh S.N."/>
            <person name="Beletsky A.V."/>
            <person name="Kulichevskaya I.S."/>
            <person name="Mardanov A.V."/>
            <person name="Ravin N.V."/>
        </authorList>
    </citation>
    <scope>NUCLEOTIDE SEQUENCE [LARGE SCALE GENOMIC DNA]</scope>
    <source>
        <strain evidence="12 13">P105</strain>
    </source>
</reference>
<dbReference type="KEGG" id="pfer:IRI77_27980"/>
<dbReference type="NCBIfam" id="NF008955">
    <property type="entry name" value="PRK12297.1"/>
    <property type="match status" value="1"/>
</dbReference>
<comment type="subcellular location">
    <subcellularLocation>
        <location evidence="8">Cytoplasm</location>
    </subcellularLocation>
</comment>
<organism evidence="12 13">
    <name type="scientific">Paludibaculum fermentans</name>
    <dbReference type="NCBI Taxonomy" id="1473598"/>
    <lineage>
        <taxon>Bacteria</taxon>
        <taxon>Pseudomonadati</taxon>
        <taxon>Acidobacteriota</taxon>
        <taxon>Terriglobia</taxon>
        <taxon>Bryobacterales</taxon>
        <taxon>Bryobacteraceae</taxon>
        <taxon>Paludibaculum</taxon>
    </lineage>
</organism>
<dbReference type="FunFam" id="2.70.210.12:FF:000001">
    <property type="entry name" value="GTPase Obg"/>
    <property type="match status" value="1"/>
</dbReference>
<feature type="binding site" evidence="8">
    <location>
        <position position="172"/>
    </location>
    <ligand>
        <name>Mg(2+)</name>
        <dbReference type="ChEBI" id="CHEBI:18420"/>
    </ligand>
</feature>
<feature type="compositionally biased region" description="Basic and acidic residues" evidence="9">
    <location>
        <begin position="138"/>
        <end position="147"/>
    </location>
</feature>
<dbReference type="InterPro" id="IPR031167">
    <property type="entry name" value="G_OBG"/>
</dbReference>
<comment type="function">
    <text evidence="8">An essential GTPase which binds GTP, GDP and possibly (p)ppGpp with moderate affinity, with high nucleotide exchange rates and a fairly low GTP hydrolysis rate. Plays a role in control of the cell cycle, stress response, ribosome biogenesis and in those bacteria that undergo differentiation, in morphogenesis control.</text>
</comment>
<dbReference type="GO" id="GO:0003924">
    <property type="term" value="F:GTPase activity"/>
    <property type="evidence" value="ECO:0007669"/>
    <property type="project" value="UniProtKB-UniRule"/>
</dbReference>
<accession>A0A7S7SJM7</accession>
<keyword evidence="5 8" id="KW-0378">Hydrolase</keyword>
<dbReference type="GO" id="GO:0005737">
    <property type="term" value="C:cytoplasm"/>
    <property type="evidence" value="ECO:0007669"/>
    <property type="project" value="UniProtKB-SubCell"/>
</dbReference>
<dbReference type="PANTHER" id="PTHR11702:SF31">
    <property type="entry name" value="MITOCHONDRIAL RIBOSOME-ASSOCIATED GTPASE 2"/>
    <property type="match status" value="1"/>
</dbReference>
<evidence type="ECO:0000259" key="11">
    <source>
        <dbReference type="PROSITE" id="PS51883"/>
    </source>
</evidence>
<feature type="region of interest" description="Disordered" evidence="9">
    <location>
        <begin position="121"/>
        <end position="147"/>
    </location>
</feature>
<dbReference type="InterPro" id="IPR006073">
    <property type="entry name" value="GTP-bd"/>
</dbReference>
<evidence type="ECO:0000256" key="6">
    <source>
        <dbReference type="ARBA" id="ARBA00022842"/>
    </source>
</evidence>
<comment type="similarity">
    <text evidence="1 8">Belongs to the TRAFAC class OBG-HflX-like GTPase superfamily. OBG GTPase family.</text>
</comment>
<dbReference type="PANTHER" id="PTHR11702">
    <property type="entry name" value="DEVELOPMENTALLY REGULATED GTP-BINDING PROTEIN-RELATED"/>
    <property type="match status" value="1"/>
</dbReference>
<evidence type="ECO:0000313" key="13">
    <source>
        <dbReference type="Proteomes" id="UP000593892"/>
    </source>
</evidence>
<keyword evidence="6 8" id="KW-0460">Magnesium</keyword>
<dbReference type="HAMAP" id="MF_01454">
    <property type="entry name" value="GTPase_Obg"/>
    <property type="match status" value="1"/>
</dbReference>
<evidence type="ECO:0000256" key="4">
    <source>
        <dbReference type="ARBA" id="ARBA00022741"/>
    </source>
</evidence>
<dbReference type="AlphaFoldDB" id="A0A7S7SJM7"/>
<name>A0A7S7SJM7_PALFE</name>
<proteinExistence type="inferred from homology"/>
<evidence type="ECO:0000256" key="7">
    <source>
        <dbReference type="ARBA" id="ARBA00023134"/>
    </source>
</evidence>
<dbReference type="InterPro" id="IPR014100">
    <property type="entry name" value="GTP-bd_Obg/CgtA"/>
</dbReference>
<keyword evidence="4 8" id="KW-0547">Nucleotide-binding</keyword>
<feature type="region of interest" description="Disordered" evidence="9">
    <location>
        <begin position="61"/>
        <end position="86"/>
    </location>
</feature>
<evidence type="ECO:0000256" key="3">
    <source>
        <dbReference type="ARBA" id="ARBA00022723"/>
    </source>
</evidence>
<feature type="domain" description="Obg" evidence="11">
    <location>
        <begin position="1"/>
        <end position="158"/>
    </location>
</feature>
<dbReference type="Proteomes" id="UP000593892">
    <property type="component" value="Chromosome"/>
</dbReference>
<dbReference type="PROSITE" id="PS51710">
    <property type="entry name" value="G_OBG"/>
    <property type="match status" value="1"/>
</dbReference>
<dbReference type="InterPro" id="IPR006074">
    <property type="entry name" value="GTP1-OBG_CS"/>
</dbReference>
<dbReference type="Pfam" id="PF01926">
    <property type="entry name" value="MMR_HSR1"/>
    <property type="match status" value="1"/>
</dbReference>
<feature type="binding site" evidence="8">
    <location>
        <begin position="165"/>
        <end position="172"/>
    </location>
    <ligand>
        <name>GTP</name>
        <dbReference type="ChEBI" id="CHEBI:37565"/>
    </ligand>
</feature>
<dbReference type="GO" id="GO:0005525">
    <property type="term" value="F:GTP binding"/>
    <property type="evidence" value="ECO:0007669"/>
    <property type="project" value="UniProtKB-UniRule"/>
</dbReference>
<dbReference type="RefSeq" id="WP_194448270.1">
    <property type="nucleotide sequence ID" value="NZ_CP063849.1"/>
</dbReference>
<dbReference type="SUPFAM" id="SSF52540">
    <property type="entry name" value="P-loop containing nucleoside triphosphate hydrolases"/>
    <property type="match status" value="1"/>
</dbReference>
<dbReference type="InterPro" id="IPR027417">
    <property type="entry name" value="P-loop_NTPase"/>
</dbReference>
<feature type="region of interest" description="Disordered" evidence="9">
    <location>
        <begin position="332"/>
        <end position="361"/>
    </location>
</feature>
<feature type="binding site" evidence="8">
    <location>
        <begin position="282"/>
        <end position="285"/>
    </location>
    <ligand>
        <name>GTP</name>
        <dbReference type="ChEBI" id="CHEBI:37565"/>
    </ligand>
</feature>
<dbReference type="GO" id="GO:0043022">
    <property type="term" value="F:ribosome binding"/>
    <property type="evidence" value="ECO:0007669"/>
    <property type="project" value="UniProtKB-ARBA"/>
</dbReference>
<dbReference type="CDD" id="cd01898">
    <property type="entry name" value="Obg"/>
    <property type="match status" value="1"/>
</dbReference>
<dbReference type="Gene3D" id="2.70.210.12">
    <property type="entry name" value="GTP1/OBG domain"/>
    <property type="match status" value="1"/>
</dbReference>
<feature type="binding site" evidence="8">
    <location>
        <position position="192"/>
    </location>
    <ligand>
        <name>Mg(2+)</name>
        <dbReference type="ChEBI" id="CHEBI:18420"/>
    </ligand>
</feature>
<dbReference type="InterPro" id="IPR006169">
    <property type="entry name" value="GTP1_OBG_dom"/>
</dbReference>
<dbReference type="InterPro" id="IPR036726">
    <property type="entry name" value="GTP1_OBG_dom_sf"/>
</dbReference>
<sequence length="361" mass="39446">MFVDEVIIKVKAGDGGNGCMAFRREKYVPKGGPSGGDGGRGGDVVLVASEHHNTLLHFRFNPEHTAERGRHGEGSNRTGRNGRDVEAPVPVGTIAWDWETGEILHDFTFPGDRYTIANGGRGGRGNQHFATSTHQAPTRHEPGSPGQEKRIRLELKLLADVGLVGFPNAGKSTLISRISAAKPKIADYPFTTLEPNLGVVQLDDLRSFVVADIPGIIEGAHEGHGLGIQFLRHVERTKLLLHLVDVSEMSGREPKTDFDIILNELASFSEELSGKPMFVVATKLDVAQDVNRLRALERRAKKHGMPLFKMSAVTGKGLKELLRAVDAKLIEIRAAEQPPPPPAPPMVRPHDRETEEPQPEE</sequence>
<evidence type="ECO:0000259" key="10">
    <source>
        <dbReference type="PROSITE" id="PS51710"/>
    </source>
</evidence>
<dbReference type="NCBIfam" id="NF008956">
    <property type="entry name" value="PRK12299.1"/>
    <property type="match status" value="1"/>
</dbReference>
<dbReference type="GO" id="GO:0042254">
    <property type="term" value="P:ribosome biogenesis"/>
    <property type="evidence" value="ECO:0007669"/>
    <property type="project" value="UniProtKB-UniRule"/>
</dbReference>